<evidence type="ECO:0000313" key="2">
    <source>
        <dbReference type="Proteomes" id="UP000549617"/>
    </source>
</evidence>
<dbReference type="SUPFAM" id="SSF102829">
    <property type="entry name" value="Cell division protein ZapA-like"/>
    <property type="match status" value="1"/>
</dbReference>
<keyword evidence="2" id="KW-1185">Reference proteome</keyword>
<name>A0A7W9EDP2_9SPHN</name>
<dbReference type="InterPro" id="IPR036192">
    <property type="entry name" value="Cell_div_ZapA-like_sf"/>
</dbReference>
<sequence length="109" mass="11560">MAEVLVEVAGRSYPVNCRDGEENHLRVIASLVDAKAKDIQRAVGGVNETRQMLLAALLLADELNEVRAEAPAAPAIAPDPAADMAPMLEKLAARVESLADRLETADTNA</sequence>
<proteinExistence type="predicted"/>
<dbReference type="Proteomes" id="UP000549617">
    <property type="component" value="Unassembled WGS sequence"/>
</dbReference>
<gene>
    <name evidence="1" type="ORF">FHS49_001137</name>
</gene>
<keyword evidence="1" id="KW-0132">Cell division</keyword>
<reference evidence="1 2" key="1">
    <citation type="submission" date="2020-08" db="EMBL/GenBank/DDBJ databases">
        <title>Genomic Encyclopedia of Type Strains, Phase IV (KMG-IV): sequencing the most valuable type-strain genomes for metagenomic binning, comparative biology and taxonomic classification.</title>
        <authorList>
            <person name="Goeker M."/>
        </authorList>
    </citation>
    <scope>NUCLEOTIDE SEQUENCE [LARGE SCALE GENOMIC DNA]</scope>
    <source>
        <strain evidence="1 2">DSM 25079</strain>
    </source>
</reference>
<dbReference type="AlphaFoldDB" id="A0A7W9EDP2"/>
<organism evidence="1 2">
    <name type="scientific">Sphingobium boeckii</name>
    <dbReference type="NCBI Taxonomy" id="1082345"/>
    <lineage>
        <taxon>Bacteria</taxon>
        <taxon>Pseudomonadati</taxon>
        <taxon>Pseudomonadota</taxon>
        <taxon>Alphaproteobacteria</taxon>
        <taxon>Sphingomonadales</taxon>
        <taxon>Sphingomonadaceae</taxon>
        <taxon>Sphingobium</taxon>
    </lineage>
</organism>
<dbReference type="Gene3D" id="3.30.160.880">
    <property type="entry name" value="Cell division protein ZapA protomer, N-terminal domain"/>
    <property type="match status" value="1"/>
</dbReference>
<keyword evidence="1" id="KW-0131">Cell cycle</keyword>
<accession>A0A7W9EDP2</accession>
<dbReference type="InterPro" id="IPR042233">
    <property type="entry name" value="Cell_div_ZapA_N"/>
</dbReference>
<dbReference type="GO" id="GO:0051301">
    <property type="term" value="P:cell division"/>
    <property type="evidence" value="ECO:0007669"/>
    <property type="project" value="UniProtKB-KW"/>
</dbReference>
<dbReference type="Pfam" id="PF05164">
    <property type="entry name" value="ZapA"/>
    <property type="match status" value="1"/>
</dbReference>
<protein>
    <submittedName>
        <fullName evidence="1">Cell division protein ZapA</fullName>
    </submittedName>
</protein>
<dbReference type="RefSeq" id="WP_184016232.1">
    <property type="nucleotide sequence ID" value="NZ_JACIJC010000002.1"/>
</dbReference>
<dbReference type="InterPro" id="IPR007838">
    <property type="entry name" value="Cell_div_ZapA-like"/>
</dbReference>
<comment type="caution">
    <text evidence="1">The sequence shown here is derived from an EMBL/GenBank/DDBJ whole genome shotgun (WGS) entry which is preliminary data.</text>
</comment>
<evidence type="ECO:0000313" key="1">
    <source>
        <dbReference type="EMBL" id="MBB5685129.1"/>
    </source>
</evidence>
<dbReference type="EMBL" id="JACIJC010000002">
    <property type="protein sequence ID" value="MBB5685129.1"/>
    <property type="molecule type" value="Genomic_DNA"/>
</dbReference>